<dbReference type="CDD" id="cd00018">
    <property type="entry name" value="AP2"/>
    <property type="match status" value="1"/>
</dbReference>
<protein>
    <submittedName>
        <fullName evidence="10">Ethylene-responsive transcription factor ERF018</fullName>
    </submittedName>
</protein>
<evidence type="ECO:0000256" key="1">
    <source>
        <dbReference type="ARBA" id="ARBA00004123"/>
    </source>
</evidence>
<keyword evidence="2" id="KW-0805">Transcription regulation</keyword>
<name>A0A2H9ZUX0_9ASPA</name>
<dbReference type="GO" id="GO:0003677">
    <property type="term" value="F:DNA binding"/>
    <property type="evidence" value="ECO:0007669"/>
    <property type="project" value="UniProtKB-KW"/>
</dbReference>
<feature type="domain" description="AP2/ERF" evidence="9">
    <location>
        <begin position="15"/>
        <end position="72"/>
    </location>
</feature>
<dbReference type="Proteomes" id="UP000236161">
    <property type="component" value="Unassembled WGS sequence"/>
</dbReference>
<dbReference type="PROSITE" id="PS51032">
    <property type="entry name" value="AP2_ERF"/>
    <property type="match status" value="1"/>
</dbReference>
<evidence type="ECO:0000256" key="8">
    <source>
        <dbReference type="SAM" id="MobiDB-lite"/>
    </source>
</evidence>
<dbReference type="GO" id="GO:0005634">
    <property type="term" value="C:nucleus"/>
    <property type="evidence" value="ECO:0007669"/>
    <property type="project" value="UniProtKB-SubCell"/>
</dbReference>
<dbReference type="PRINTS" id="PR00367">
    <property type="entry name" value="ETHRSPELEMNT"/>
</dbReference>
<dbReference type="InterPro" id="IPR001471">
    <property type="entry name" value="AP2/ERF_dom"/>
</dbReference>
<dbReference type="Gene3D" id="3.30.730.10">
    <property type="entry name" value="AP2/ERF domain"/>
    <property type="match status" value="1"/>
</dbReference>
<dbReference type="PANTHER" id="PTHR31985">
    <property type="entry name" value="ETHYLENE-RESPONSIVE TRANSCRIPTION FACTOR ERF042-RELATED"/>
    <property type="match status" value="1"/>
</dbReference>
<evidence type="ECO:0000256" key="6">
    <source>
        <dbReference type="ARBA" id="ARBA00023242"/>
    </source>
</evidence>
<evidence type="ECO:0000256" key="3">
    <source>
        <dbReference type="ARBA" id="ARBA00023125"/>
    </source>
</evidence>
<keyword evidence="4" id="KW-0010">Activator</keyword>
<dbReference type="EMBL" id="KZ453612">
    <property type="protein sequence ID" value="PKA47073.1"/>
    <property type="molecule type" value="Genomic_DNA"/>
</dbReference>
<dbReference type="SUPFAM" id="SSF54171">
    <property type="entry name" value="DNA-binding domain"/>
    <property type="match status" value="1"/>
</dbReference>
<proteinExistence type="inferred from homology"/>
<dbReference type="AlphaFoldDB" id="A0A2H9ZUX0"/>
<comment type="similarity">
    <text evidence="7">Belongs to the AP2/ERF transcription factor family. ERF subfamily.</text>
</comment>
<evidence type="ECO:0000313" key="11">
    <source>
        <dbReference type="Proteomes" id="UP000236161"/>
    </source>
</evidence>
<evidence type="ECO:0000259" key="9">
    <source>
        <dbReference type="PROSITE" id="PS51032"/>
    </source>
</evidence>
<organism evidence="10 11">
    <name type="scientific">Apostasia shenzhenica</name>
    <dbReference type="NCBI Taxonomy" id="1088818"/>
    <lineage>
        <taxon>Eukaryota</taxon>
        <taxon>Viridiplantae</taxon>
        <taxon>Streptophyta</taxon>
        <taxon>Embryophyta</taxon>
        <taxon>Tracheophyta</taxon>
        <taxon>Spermatophyta</taxon>
        <taxon>Magnoliopsida</taxon>
        <taxon>Liliopsida</taxon>
        <taxon>Asparagales</taxon>
        <taxon>Orchidaceae</taxon>
        <taxon>Apostasioideae</taxon>
        <taxon>Apostasia</taxon>
    </lineage>
</organism>
<dbReference type="STRING" id="1088818.A0A2H9ZUX0"/>
<evidence type="ECO:0000256" key="4">
    <source>
        <dbReference type="ARBA" id="ARBA00023159"/>
    </source>
</evidence>
<evidence type="ECO:0000256" key="2">
    <source>
        <dbReference type="ARBA" id="ARBA00023015"/>
    </source>
</evidence>
<comment type="subcellular location">
    <subcellularLocation>
        <location evidence="1">Nucleus</location>
    </subcellularLocation>
</comment>
<dbReference type="FunFam" id="3.30.730.10:FF:000001">
    <property type="entry name" value="Ethylene-responsive transcription factor 2"/>
    <property type="match status" value="1"/>
</dbReference>
<dbReference type="InterPro" id="IPR016177">
    <property type="entry name" value="DNA-bd_dom_sf"/>
</dbReference>
<evidence type="ECO:0000313" key="10">
    <source>
        <dbReference type="EMBL" id="PKA47073.1"/>
    </source>
</evidence>
<dbReference type="InterPro" id="IPR051032">
    <property type="entry name" value="AP2/ERF_TF_ERF_subfamily"/>
</dbReference>
<keyword evidence="5" id="KW-0804">Transcription</keyword>
<evidence type="ECO:0000256" key="7">
    <source>
        <dbReference type="ARBA" id="ARBA00024343"/>
    </source>
</evidence>
<keyword evidence="11" id="KW-1185">Reference proteome</keyword>
<keyword evidence="6" id="KW-0539">Nucleus</keyword>
<dbReference type="PANTHER" id="PTHR31985:SF215">
    <property type="entry name" value="OS02G0781300 PROTEIN"/>
    <property type="match status" value="1"/>
</dbReference>
<feature type="region of interest" description="Disordered" evidence="8">
    <location>
        <begin position="99"/>
        <end position="132"/>
    </location>
</feature>
<dbReference type="InterPro" id="IPR036955">
    <property type="entry name" value="AP2/ERF_dom_sf"/>
</dbReference>
<sequence length="185" mass="20156">MSPTKGGGGGGAEGRYKGVRKRKWGAWVSEVRLPNSRERIWLGSYDSPEKAARAFDAASFFLRGRRAGLNFPDRTPDIAIAASGRRAATPRQIQAAAARYAHSVPSPRGKRPAAESVMLRAEEETEPPPPATPVNWSLLEMMAPPDFPAAEEFGYEWHPSTVAEEEVELAECGGPFASSSILWNF</sequence>
<gene>
    <name evidence="10" type="primary">ERF018</name>
    <name evidence="10" type="ORF">AXF42_Ash011747</name>
</gene>
<evidence type="ECO:0000256" key="5">
    <source>
        <dbReference type="ARBA" id="ARBA00023163"/>
    </source>
</evidence>
<accession>A0A2H9ZUX0</accession>
<dbReference type="OrthoDB" id="1918918at2759"/>
<keyword evidence="3" id="KW-0238">DNA-binding</keyword>
<dbReference type="SMART" id="SM00380">
    <property type="entry name" value="AP2"/>
    <property type="match status" value="1"/>
</dbReference>
<reference evidence="10 11" key="1">
    <citation type="journal article" date="2017" name="Nature">
        <title>The Apostasia genome and the evolution of orchids.</title>
        <authorList>
            <person name="Zhang G.Q."/>
            <person name="Liu K.W."/>
            <person name="Li Z."/>
            <person name="Lohaus R."/>
            <person name="Hsiao Y.Y."/>
            <person name="Niu S.C."/>
            <person name="Wang J.Y."/>
            <person name="Lin Y.C."/>
            <person name="Xu Q."/>
            <person name="Chen L.J."/>
            <person name="Yoshida K."/>
            <person name="Fujiwara S."/>
            <person name="Wang Z.W."/>
            <person name="Zhang Y.Q."/>
            <person name="Mitsuda N."/>
            <person name="Wang M."/>
            <person name="Liu G.H."/>
            <person name="Pecoraro L."/>
            <person name="Huang H.X."/>
            <person name="Xiao X.J."/>
            <person name="Lin M."/>
            <person name="Wu X.Y."/>
            <person name="Wu W.L."/>
            <person name="Chen Y.Y."/>
            <person name="Chang S.B."/>
            <person name="Sakamoto S."/>
            <person name="Ohme-Takagi M."/>
            <person name="Yagi M."/>
            <person name="Zeng S.J."/>
            <person name="Shen C.Y."/>
            <person name="Yeh C.M."/>
            <person name="Luo Y.B."/>
            <person name="Tsai W.C."/>
            <person name="Van de Peer Y."/>
            <person name="Liu Z.J."/>
        </authorList>
    </citation>
    <scope>NUCLEOTIDE SEQUENCE [LARGE SCALE GENOMIC DNA]</scope>
    <source>
        <strain evidence="11">cv. Shenzhen</strain>
        <tissue evidence="10">Stem</tissue>
    </source>
</reference>
<dbReference type="Pfam" id="PF00847">
    <property type="entry name" value="AP2"/>
    <property type="match status" value="1"/>
</dbReference>
<dbReference type="GO" id="GO:0003700">
    <property type="term" value="F:DNA-binding transcription factor activity"/>
    <property type="evidence" value="ECO:0007669"/>
    <property type="project" value="InterPro"/>
</dbReference>